<evidence type="ECO:0000256" key="4">
    <source>
        <dbReference type="ARBA" id="ARBA00022989"/>
    </source>
</evidence>
<evidence type="ECO:0000259" key="9">
    <source>
        <dbReference type="PROSITE" id="PS50113"/>
    </source>
</evidence>
<evidence type="ECO:0000313" key="12">
    <source>
        <dbReference type="EMBL" id="SKA96828.1"/>
    </source>
</evidence>
<dbReference type="InterPro" id="IPR013656">
    <property type="entry name" value="PAS_4"/>
</dbReference>
<dbReference type="SUPFAM" id="SSF141868">
    <property type="entry name" value="EAL domain-like"/>
    <property type="match status" value="1"/>
</dbReference>
<feature type="region of interest" description="Disordered" evidence="6">
    <location>
        <begin position="1060"/>
        <end position="1089"/>
    </location>
</feature>
<dbReference type="GO" id="GO:0005886">
    <property type="term" value="C:plasma membrane"/>
    <property type="evidence" value="ECO:0007669"/>
    <property type="project" value="UniProtKB-SubCell"/>
</dbReference>
<dbReference type="STRING" id="1121449.SAMN02745704_02780"/>
<organism evidence="12 13">
    <name type="scientific">Paucidesulfovibrio gracilis DSM 16080</name>
    <dbReference type="NCBI Taxonomy" id="1121449"/>
    <lineage>
        <taxon>Bacteria</taxon>
        <taxon>Pseudomonadati</taxon>
        <taxon>Thermodesulfobacteriota</taxon>
        <taxon>Desulfovibrionia</taxon>
        <taxon>Desulfovibrionales</taxon>
        <taxon>Desulfovibrionaceae</taxon>
        <taxon>Paucidesulfovibrio</taxon>
    </lineage>
</organism>
<dbReference type="SMART" id="SM00267">
    <property type="entry name" value="GGDEF"/>
    <property type="match status" value="1"/>
</dbReference>
<dbReference type="CDD" id="cd01948">
    <property type="entry name" value="EAL"/>
    <property type="match status" value="1"/>
</dbReference>
<dbReference type="OrthoDB" id="7673416at2"/>
<dbReference type="SUPFAM" id="SSF55073">
    <property type="entry name" value="Nucleotide cyclase"/>
    <property type="match status" value="1"/>
</dbReference>
<feature type="transmembrane region" description="Helical" evidence="7">
    <location>
        <begin position="20"/>
        <end position="41"/>
    </location>
</feature>
<dbReference type="InterPro" id="IPR043128">
    <property type="entry name" value="Rev_trsase/Diguanyl_cyclase"/>
</dbReference>
<feature type="domain" description="PAS" evidence="8">
    <location>
        <begin position="500"/>
        <end position="570"/>
    </location>
</feature>
<dbReference type="InterPro" id="IPR001610">
    <property type="entry name" value="PAC"/>
</dbReference>
<keyword evidence="5 7" id="KW-0472">Membrane</keyword>
<keyword evidence="3 7" id="KW-0812">Transmembrane</keyword>
<dbReference type="FunFam" id="3.20.20.450:FF:000001">
    <property type="entry name" value="Cyclic di-GMP phosphodiesterase yahA"/>
    <property type="match status" value="1"/>
</dbReference>
<dbReference type="Pfam" id="PF08448">
    <property type="entry name" value="PAS_4"/>
    <property type="match status" value="2"/>
</dbReference>
<feature type="domain" description="PAC" evidence="9">
    <location>
        <begin position="447"/>
        <end position="499"/>
    </location>
</feature>
<dbReference type="SMART" id="SM00091">
    <property type="entry name" value="PAS"/>
    <property type="match status" value="3"/>
</dbReference>
<dbReference type="InterPro" id="IPR052155">
    <property type="entry name" value="Biofilm_reg_signaling"/>
</dbReference>
<dbReference type="InterPro" id="IPR035965">
    <property type="entry name" value="PAS-like_dom_sf"/>
</dbReference>
<name>A0A1T4Y5P8_9BACT</name>
<evidence type="ECO:0000259" key="10">
    <source>
        <dbReference type="PROSITE" id="PS50883"/>
    </source>
</evidence>
<reference evidence="12 13" key="1">
    <citation type="submission" date="2017-02" db="EMBL/GenBank/DDBJ databases">
        <authorList>
            <person name="Peterson S.W."/>
        </authorList>
    </citation>
    <scope>NUCLEOTIDE SEQUENCE [LARGE SCALE GENOMIC DNA]</scope>
    <source>
        <strain evidence="12 13">DSM 16080</strain>
    </source>
</reference>
<dbReference type="Pfam" id="PF00990">
    <property type="entry name" value="GGDEF"/>
    <property type="match status" value="1"/>
</dbReference>
<dbReference type="NCBIfam" id="TIGR00229">
    <property type="entry name" value="sensory_box"/>
    <property type="match status" value="2"/>
</dbReference>
<dbReference type="SUPFAM" id="SSF55785">
    <property type="entry name" value="PYP-like sensor domain (PAS domain)"/>
    <property type="match status" value="3"/>
</dbReference>
<evidence type="ECO:0000259" key="8">
    <source>
        <dbReference type="PROSITE" id="PS50112"/>
    </source>
</evidence>
<dbReference type="Pfam" id="PF17200">
    <property type="entry name" value="sCache_2"/>
    <property type="match status" value="1"/>
</dbReference>
<keyword evidence="2" id="KW-1003">Cell membrane</keyword>
<dbReference type="PROSITE" id="PS50112">
    <property type="entry name" value="PAS"/>
    <property type="match status" value="2"/>
</dbReference>
<protein>
    <submittedName>
        <fullName evidence="12">PAS domain S-box-containing protein/diguanylate cyclase (GGDEF) domain-containing protein</fullName>
    </submittedName>
</protein>
<dbReference type="InterPro" id="IPR035919">
    <property type="entry name" value="EAL_sf"/>
</dbReference>
<dbReference type="EMBL" id="FUYC01000029">
    <property type="protein sequence ID" value="SKA96828.1"/>
    <property type="molecule type" value="Genomic_DNA"/>
</dbReference>
<evidence type="ECO:0000259" key="11">
    <source>
        <dbReference type="PROSITE" id="PS50887"/>
    </source>
</evidence>
<dbReference type="SMART" id="SM00086">
    <property type="entry name" value="PAC"/>
    <property type="match status" value="3"/>
</dbReference>
<dbReference type="PROSITE" id="PS50113">
    <property type="entry name" value="PAC"/>
    <property type="match status" value="2"/>
</dbReference>
<gene>
    <name evidence="12" type="ORF">SAMN02745704_02780</name>
</gene>
<dbReference type="PROSITE" id="PS50883">
    <property type="entry name" value="EAL"/>
    <property type="match status" value="1"/>
</dbReference>
<dbReference type="PANTHER" id="PTHR44757:SF2">
    <property type="entry name" value="BIOFILM ARCHITECTURE MAINTENANCE PROTEIN MBAA"/>
    <property type="match status" value="1"/>
</dbReference>
<dbReference type="Pfam" id="PF00563">
    <property type="entry name" value="EAL"/>
    <property type="match status" value="1"/>
</dbReference>
<feature type="domain" description="PAC" evidence="9">
    <location>
        <begin position="319"/>
        <end position="371"/>
    </location>
</feature>
<dbReference type="RefSeq" id="WP_078718321.1">
    <property type="nucleotide sequence ID" value="NZ_FUYC01000029.1"/>
</dbReference>
<keyword evidence="13" id="KW-1185">Reference proteome</keyword>
<dbReference type="CDD" id="cd00130">
    <property type="entry name" value="PAS"/>
    <property type="match status" value="2"/>
</dbReference>
<proteinExistence type="predicted"/>
<dbReference type="PANTHER" id="PTHR44757">
    <property type="entry name" value="DIGUANYLATE CYCLASE DGCP"/>
    <property type="match status" value="1"/>
</dbReference>
<dbReference type="InterPro" id="IPR000014">
    <property type="entry name" value="PAS"/>
</dbReference>
<dbReference type="Proteomes" id="UP000190027">
    <property type="component" value="Unassembled WGS sequence"/>
</dbReference>
<feature type="domain" description="GGDEF" evidence="11">
    <location>
        <begin position="657"/>
        <end position="790"/>
    </location>
</feature>
<evidence type="ECO:0000313" key="13">
    <source>
        <dbReference type="Proteomes" id="UP000190027"/>
    </source>
</evidence>
<evidence type="ECO:0000256" key="7">
    <source>
        <dbReference type="SAM" id="Phobius"/>
    </source>
</evidence>
<evidence type="ECO:0000256" key="6">
    <source>
        <dbReference type="SAM" id="MobiDB-lite"/>
    </source>
</evidence>
<feature type="domain" description="PAS" evidence="8">
    <location>
        <begin position="372"/>
        <end position="413"/>
    </location>
</feature>
<dbReference type="PROSITE" id="PS50887">
    <property type="entry name" value="GGDEF"/>
    <property type="match status" value="1"/>
</dbReference>
<dbReference type="Gene3D" id="3.30.450.20">
    <property type="entry name" value="PAS domain"/>
    <property type="match status" value="4"/>
</dbReference>
<dbReference type="InterPro" id="IPR000160">
    <property type="entry name" value="GGDEF_dom"/>
</dbReference>
<dbReference type="Gene3D" id="3.20.20.450">
    <property type="entry name" value="EAL domain"/>
    <property type="match status" value="1"/>
</dbReference>
<dbReference type="InterPro" id="IPR000700">
    <property type="entry name" value="PAS-assoc_C"/>
</dbReference>
<dbReference type="InterPro" id="IPR001633">
    <property type="entry name" value="EAL_dom"/>
</dbReference>
<dbReference type="Gene3D" id="3.30.70.270">
    <property type="match status" value="1"/>
</dbReference>
<evidence type="ECO:0000256" key="1">
    <source>
        <dbReference type="ARBA" id="ARBA00004651"/>
    </source>
</evidence>
<accession>A0A1T4Y5P8</accession>
<evidence type="ECO:0000256" key="5">
    <source>
        <dbReference type="ARBA" id="ARBA00023136"/>
    </source>
</evidence>
<dbReference type="SMART" id="SM00052">
    <property type="entry name" value="EAL"/>
    <property type="match status" value="1"/>
</dbReference>
<evidence type="ECO:0000256" key="2">
    <source>
        <dbReference type="ARBA" id="ARBA00022475"/>
    </source>
</evidence>
<dbReference type="SMART" id="SM01049">
    <property type="entry name" value="Cache_2"/>
    <property type="match status" value="1"/>
</dbReference>
<evidence type="ECO:0000256" key="3">
    <source>
        <dbReference type="ARBA" id="ARBA00022692"/>
    </source>
</evidence>
<dbReference type="Pfam" id="PF13426">
    <property type="entry name" value="PAS_9"/>
    <property type="match status" value="1"/>
</dbReference>
<sequence length="1089" mass="124175">MKQPYDSTSRPVTRHWRLILPMLLTVGLFFGAMHLFFLPALEESHVEQSREACRKLTQAAHAVLVSYGRLEQTGRLSPTEAREAARRQIRSMRYGPNDEHYFWISDMNARLVMHPYRAELEGQDLSEFSDDQGTRLFQRFADVAREQGQGFVAYRWQWNNESERVVDKVSYVKAYAPWGWIVGTGVYLDDIQAQIAAHHRGLLYVTLVILTVGLGFTGYIALQARRVQRRERRDAKQRESLLRALGEQERLYRSLVDNITTGVALLDSSLNVKAVNRQMLQWFPMLEAEGYPPCGTGKPLSGAMCETCVVRETFQDGENHERVGTLRVQGRERRFRVIASPVRDISGEIGSVIEMFEDITDRLEAEEETRRAEERYRGIFENAVEGLFQLSPEGRFLTVNPAMASMVGRRDAEDMLRHVPSVDQGFFTVPEVRDAFLDALEERDRVSGFEAMVRQSDGNVVWLSLSARVVRDEAGSPLRYEGSAMDVTQRRMAELEAASQRAHFQQLFERSPLGILLVDEDGLILDANPGFTEMFGHEIEALRGGRARLLLVPEKLYNESKAFQDSIFRGRSVHKETTRRHASGKDVPVSVVGYPFLRDGEPAGAYYIYQDITERKSFERQLAHQAFHDALTALPNRSLYMERLAHALERRKRREDYHFAALMIDLNRFKRINDTHGHQAGDQLLVSTGLRLLSCIRTVDTVARLGGDEFAVLLEEFDSPREVIQVTDRITKLLDEPVVLDGQEMHTGASIGIVLDTRGYERAEDILRDADIAMYQAKERNRPRLVFNRRMHAQAARLGRLEAEMRRDLDDGRFVLHYQPIYSATDGALQGFEALARWEHPERGLLGPQEFIPLAEETGLIIPLGRWVIREACRQMASWRSGATCGDDVSMSVNISARQFSQPDLVEFIRETLEREGLSPCFLKLEITESVLMREADAAAAKLRRLKELGIKLMIDDFGTGYSSLSYLQRFPVDYLKIDRSFISGDQNEEESRKIVSTIISLARNLGLRVVAEGVEEQDQFQMLRNMQCDDVQGFMFSRPVESPKAQDLLESYIECLRKTDHEGTDDPVDTESPEAVHTKDDDQSEEPS</sequence>
<dbReference type="InterPro" id="IPR033480">
    <property type="entry name" value="sCache_2"/>
</dbReference>
<feature type="domain" description="EAL" evidence="10">
    <location>
        <begin position="798"/>
        <end position="1054"/>
    </location>
</feature>
<keyword evidence="4 7" id="KW-1133">Transmembrane helix</keyword>
<feature type="transmembrane region" description="Helical" evidence="7">
    <location>
        <begin position="202"/>
        <end position="222"/>
    </location>
</feature>
<dbReference type="NCBIfam" id="TIGR00254">
    <property type="entry name" value="GGDEF"/>
    <property type="match status" value="1"/>
</dbReference>
<comment type="subcellular location">
    <subcellularLocation>
        <location evidence="1">Cell membrane</location>
        <topology evidence="1">Multi-pass membrane protein</topology>
    </subcellularLocation>
</comment>
<dbReference type="AlphaFoldDB" id="A0A1T4Y5P8"/>
<dbReference type="InterPro" id="IPR029787">
    <property type="entry name" value="Nucleotide_cyclase"/>
</dbReference>
<dbReference type="CDD" id="cd01949">
    <property type="entry name" value="GGDEF"/>
    <property type="match status" value="1"/>
</dbReference>